<keyword evidence="3" id="KW-1185">Reference proteome</keyword>
<dbReference type="InterPro" id="IPR017853">
    <property type="entry name" value="GH"/>
</dbReference>
<organism evidence="2 3">
    <name type="scientific">Angustibacter aerolatus</name>
    <dbReference type="NCBI Taxonomy" id="1162965"/>
    <lineage>
        <taxon>Bacteria</taxon>
        <taxon>Bacillati</taxon>
        <taxon>Actinomycetota</taxon>
        <taxon>Actinomycetes</taxon>
        <taxon>Kineosporiales</taxon>
        <taxon>Kineosporiaceae</taxon>
    </lineage>
</organism>
<gene>
    <name evidence="2" type="ORF">GCM10025868_04760</name>
</gene>
<proteinExistence type="predicted"/>
<feature type="region of interest" description="Disordered" evidence="1">
    <location>
        <begin position="52"/>
        <end position="86"/>
    </location>
</feature>
<sequence length="86" mass="9359">MPVCWGRSLLRLVLPGVPDVYQGTELVDLSLVDPDNRRPVDYAERRRRLAALDAGEAPGDVHDEKPSRHLAGAAAAPRPPGLVRGR</sequence>
<dbReference type="SUPFAM" id="SSF51445">
    <property type="entry name" value="(Trans)glycosidases"/>
    <property type="match status" value="1"/>
</dbReference>
<accession>A0ABQ6JAL6</accession>
<dbReference type="Proteomes" id="UP001157017">
    <property type="component" value="Unassembled WGS sequence"/>
</dbReference>
<dbReference type="EMBL" id="BSUZ01000001">
    <property type="protein sequence ID" value="GMA85226.1"/>
    <property type="molecule type" value="Genomic_DNA"/>
</dbReference>
<evidence type="ECO:0000313" key="2">
    <source>
        <dbReference type="EMBL" id="GMA85226.1"/>
    </source>
</evidence>
<feature type="compositionally biased region" description="Low complexity" evidence="1">
    <location>
        <begin position="70"/>
        <end position="86"/>
    </location>
</feature>
<reference evidence="3" key="1">
    <citation type="journal article" date="2019" name="Int. J. Syst. Evol. Microbiol.">
        <title>The Global Catalogue of Microorganisms (GCM) 10K type strain sequencing project: providing services to taxonomists for standard genome sequencing and annotation.</title>
        <authorList>
            <consortium name="The Broad Institute Genomics Platform"/>
            <consortium name="The Broad Institute Genome Sequencing Center for Infectious Disease"/>
            <person name="Wu L."/>
            <person name="Ma J."/>
        </authorList>
    </citation>
    <scope>NUCLEOTIDE SEQUENCE [LARGE SCALE GENOMIC DNA]</scope>
    <source>
        <strain evidence="3">NBRC 108730</strain>
    </source>
</reference>
<dbReference type="Gene3D" id="3.20.20.80">
    <property type="entry name" value="Glycosidases"/>
    <property type="match status" value="1"/>
</dbReference>
<name>A0ABQ6JAL6_9ACTN</name>
<protein>
    <submittedName>
        <fullName evidence="2">Uncharacterized protein</fullName>
    </submittedName>
</protein>
<comment type="caution">
    <text evidence="2">The sequence shown here is derived from an EMBL/GenBank/DDBJ whole genome shotgun (WGS) entry which is preliminary data.</text>
</comment>
<evidence type="ECO:0000256" key="1">
    <source>
        <dbReference type="SAM" id="MobiDB-lite"/>
    </source>
</evidence>
<evidence type="ECO:0000313" key="3">
    <source>
        <dbReference type="Proteomes" id="UP001157017"/>
    </source>
</evidence>